<keyword evidence="6" id="KW-0175">Coiled coil</keyword>
<gene>
    <name evidence="10" type="ORF">DLM86_11655</name>
</gene>
<accession>A0A2V5KAP0</accession>
<dbReference type="InterPro" id="IPR036582">
    <property type="entry name" value="Mao_N_sf"/>
</dbReference>
<evidence type="ECO:0000256" key="7">
    <source>
        <dbReference type="SAM" id="MobiDB-lite"/>
    </source>
</evidence>
<dbReference type="Pfam" id="PF07833">
    <property type="entry name" value="Cu_amine_oxidN1"/>
    <property type="match status" value="1"/>
</dbReference>
<keyword evidence="3" id="KW-0812">Transmembrane</keyword>
<organism evidence="10 11">
    <name type="scientific">Paenibacillus flagellatus</name>
    <dbReference type="NCBI Taxonomy" id="2211139"/>
    <lineage>
        <taxon>Bacteria</taxon>
        <taxon>Bacillati</taxon>
        <taxon>Bacillota</taxon>
        <taxon>Bacilli</taxon>
        <taxon>Bacillales</taxon>
        <taxon>Paenibacillaceae</taxon>
        <taxon>Paenibacillus</taxon>
    </lineage>
</organism>
<evidence type="ECO:0000313" key="11">
    <source>
        <dbReference type="Proteomes" id="UP000247476"/>
    </source>
</evidence>
<dbReference type="Proteomes" id="UP000247476">
    <property type="component" value="Unassembled WGS sequence"/>
</dbReference>
<evidence type="ECO:0000256" key="1">
    <source>
        <dbReference type="ARBA" id="ARBA00004442"/>
    </source>
</evidence>
<dbReference type="GO" id="GO:0015562">
    <property type="term" value="F:efflux transmembrane transporter activity"/>
    <property type="evidence" value="ECO:0007669"/>
    <property type="project" value="InterPro"/>
</dbReference>
<dbReference type="InterPro" id="IPR012854">
    <property type="entry name" value="Cu_amine_oxidase-like_N"/>
</dbReference>
<evidence type="ECO:0000313" key="10">
    <source>
        <dbReference type="EMBL" id="PYI55174.1"/>
    </source>
</evidence>
<keyword evidence="2" id="KW-1134">Transmembrane beta strand</keyword>
<name>A0A2V5KAP0_9BACL</name>
<dbReference type="GO" id="GO:0015288">
    <property type="term" value="F:porin activity"/>
    <property type="evidence" value="ECO:0007669"/>
    <property type="project" value="TreeGrafter"/>
</dbReference>
<dbReference type="EMBL" id="QJVJ01000004">
    <property type="protein sequence ID" value="PYI55174.1"/>
    <property type="molecule type" value="Genomic_DNA"/>
</dbReference>
<dbReference type="InterPro" id="IPR051906">
    <property type="entry name" value="TolC-like"/>
</dbReference>
<dbReference type="SUPFAM" id="SSF55383">
    <property type="entry name" value="Copper amine oxidase, domain N"/>
    <property type="match status" value="1"/>
</dbReference>
<dbReference type="SUPFAM" id="SSF56954">
    <property type="entry name" value="Outer membrane efflux proteins (OEP)"/>
    <property type="match status" value="1"/>
</dbReference>
<keyword evidence="5" id="KW-0998">Cell outer membrane</keyword>
<keyword evidence="11" id="KW-1185">Reference proteome</keyword>
<keyword evidence="4" id="KW-0472">Membrane</keyword>
<feature type="signal peptide" evidence="8">
    <location>
        <begin position="1"/>
        <end position="29"/>
    </location>
</feature>
<evidence type="ECO:0000256" key="4">
    <source>
        <dbReference type="ARBA" id="ARBA00023136"/>
    </source>
</evidence>
<dbReference type="GO" id="GO:0009279">
    <property type="term" value="C:cell outer membrane"/>
    <property type="evidence" value="ECO:0007669"/>
    <property type="project" value="UniProtKB-SubCell"/>
</dbReference>
<evidence type="ECO:0000256" key="3">
    <source>
        <dbReference type="ARBA" id="ARBA00022692"/>
    </source>
</evidence>
<feature type="coiled-coil region" evidence="6">
    <location>
        <begin position="667"/>
        <end position="720"/>
    </location>
</feature>
<dbReference type="PANTHER" id="PTHR30026:SF20">
    <property type="entry name" value="OUTER MEMBRANE PROTEIN TOLC"/>
    <property type="match status" value="1"/>
</dbReference>
<evidence type="ECO:0000256" key="2">
    <source>
        <dbReference type="ARBA" id="ARBA00022452"/>
    </source>
</evidence>
<feature type="chain" id="PRO_5016038685" description="Copper amine oxidase-like N-terminal domain-containing protein" evidence="8">
    <location>
        <begin position="30"/>
        <end position="1078"/>
    </location>
</feature>
<dbReference type="Gene3D" id="1.20.1600.10">
    <property type="entry name" value="Outer membrane efflux proteins (OEP)"/>
    <property type="match status" value="2"/>
</dbReference>
<feature type="compositionally biased region" description="Low complexity" evidence="7">
    <location>
        <begin position="776"/>
        <end position="789"/>
    </location>
</feature>
<comment type="caution">
    <text evidence="10">The sequence shown here is derived from an EMBL/GenBank/DDBJ whole genome shotgun (WGS) entry which is preliminary data.</text>
</comment>
<proteinExistence type="predicted"/>
<reference evidence="10 11" key="1">
    <citation type="submission" date="2018-05" db="EMBL/GenBank/DDBJ databases">
        <title>Paenibacillus flagellatus sp. nov., isolated from selenium mineral soil.</title>
        <authorList>
            <person name="Dai X."/>
        </authorList>
    </citation>
    <scope>NUCLEOTIDE SEQUENCE [LARGE SCALE GENOMIC DNA]</scope>
    <source>
        <strain evidence="10 11">DXL2</strain>
    </source>
</reference>
<sequence length="1078" mass="114298">MNVASRMKLGLAVLLALSSPLAAATRAYAADPKSMSMPEAVDMTLKRSPALRDARNDVRQKQVELEQAYYSQKSEEEKASSLFAKPKNLSQQLQIKMKVPEARKQLTIAQETLRQKSVEVKADAEKSYLQVYQAMQAEQLALAKRDEAQKALDAVRQKLNYGLAKQPDREAAEQALEQASSAYKQAQLAAKGARLALGEKVGSALERPFAMTFEPVYADLSQRALPGYIDAALRTNVGLIQDVQTRRLADEKLNTTRNLYSSKFGAGRMKVFDRMFKSADIDMDLFTTQYEALLEQVRKDWQGYFWFIIFPIPKKLFQGEFDGLRYLDDLRNGLPIATMEQSKAALKEKESRSAVIAAVRQSYLDAKGAEESYAQALRMRDAAFEAIGKAESKRKLGLAPAEEVALAKEAYEQTGKALLSAQIAYMGAIGKLNVETGGALEKTYKRGLLPYKGIDDGLSPVKTAPEKPASGKWTVKPSVGELLSDFTATPDKKLKATDYALFDAKGKPIGKRTKVGKPLRALSIFFAQPDQLKIVLYRGTDVVGEAPLVGSATLGTFSLPAGGTPVAAPPEPPEGKPAVIVIGTTKARLDALTPELYNAAASTMKSSGQGIYYSPDGAVWFGMDRVADAEALDDPQGKAAVAPDELASLKVTMEVSAPGELKSLQTPEQLDKEIATLKTELEKLEADKQAATDGGQSDRIAGLTTQVEDAKARIAMLEALKKGDAKTALDKMALVNNAEAILESLAEWSENPDGGEEDPGGGEGDGSGGGDGATGGPAPSAEQLEAQAAERQAAVQAAIAAGDTAAALKAADGLLATMAQAAAAASGVPEAHAVLAESRAALGAERKRAEAAGDAAQADAIATTLAAVESSAKQLETELLFAEMDGVGALLEALAAAEPAPAPGGAAAAAQAAVAERLASEQAERLAAIVAKRKEAYSEEQLQSLAGVAADIAAETGGAATTLPPERLVSPTIPFRLDAPPIMLDGQAFIPLRAVSESFGAAVEWNEETMTATVSAEYGTIECTIGQPVAYLNGEPVELERAAELIAERTYVPLRFLAESLGLDVVWNDGAQTIALYE</sequence>
<evidence type="ECO:0000259" key="9">
    <source>
        <dbReference type="Pfam" id="PF07833"/>
    </source>
</evidence>
<dbReference type="Gene3D" id="3.30.457.10">
    <property type="entry name" value="Copper amine oxidase-like, N-terminal domain"/>
    <property type="match status" value="1"/>
</dbReference>
<protein>
    <recommendedName>
        <fullName evidence="9">Copper amine oxidase-like N-terminal domain-containing protein</fullName>
    </recommendedName>
</protein>
<feature type="compositionally biased region" description="Gly residues" evidence="7">
    <location>
        <begin position="761"/>
        <end position="775"/>
    </location>
</feature>
<feature type="domain" description="Copper amine oxidase-like N-terminal" evidence="9">
    <location>
        <begin position="975"/>
        <end position="1075"/>
    </location>
</feature>
<comment type="subcellular location">
    <subcellularLocation>
        <location evidence="1">Cell outer membrane</location>
    </subcellularLocation>
</comment>
<evidence type="ECO:0000256" key="5">
    <source>
        <dbReference type="ARBA" id="ARBA00023237"/>
    </source>
</evidence>
<feature type="region of interest" description="Disordered" evidence="7">
    <location>
        <begin position="748"/>
        <end position="789"/>
    </location>
</feature>
<dbReference type="PANTHER" id="PTHR30026">
    <property type="entry name" value="OUTER MEMBRANE PROTEIN TOLC"/>
    <property type="match status" value="1"/>
</dbReference>
<dbReference type="AlphaFoldDB" id="A0A2V5KAP0"/>
<evidence type="ECO:0000256" key="8">
    <source>
        <dbReference type="SAM" id="SignalP"/>
    </source>
</evidence>
<evidence type="ECO:0000256" key="6">
    <source>
        <dbReference type="SAM" id="Coils"/>
    </source>
</evidence>
<keyword evidence="8" id="KW-0732">Signal</keyword>
<dbReference type="RefSeq" id="WP_110840167.1">
    <property type="nucleotide sequence ID" value="NZ_QJVJ01000004.1"/>
</dbReference>
<dbReference type="GO" id="GO:1990281">
    <property type="term" value="C:efflux pump complex"/>
    <property type="evidence" value="ECO:0007669"/>
    <property type="project" value="TreeGrafter"/>
</dbReference>
<dbReference type="OrthoDB" id="2379205at2"/>